<accession>A0A5J9TB09</accession>
<dbReference type="Gramene" id="TVU07761">
    <property type="protein sequence ID" value="TVU07761"/>
    <property type="gene ID" value="EJB05_41130"/>
</dbReference>
<dbReference type="AlphaFoldDB" id="A0A5J9TB09"/>
<reference evidence="1 2" key="1">
    <citation type="journal article" date="2019" name="Sci. Rep.">
        <title>A high-quality genome of Eragrostis curvula grass provides insights into Poaceae evolution and supports new strategies to enhance forage quality.</title>
        <authorList>
            <person name="Carballo J."/>
            <person name="Santos B.A.C.M."/>
            <person name="Zappacosta D."/>
            <person name="Garbus I."/>
            <person name="Selva J.P."/>
            <person name="Gallo C.A."/>
            <person name="Diaz A."/>
            <person name="Albertini E."/>
            <person name="Caccamo M."/>
            <person name="Echenique V."/>
        </authorList>
    </citation>
    <scope>NUCLEOTIDE SEQUENCE [LARGE SCALE GENOMIC DNA]</scope>
    <source>
        <strain evidence="2">cv. Victoria</strain>
        <tissue evidence="1">Leaf</tissue>
    </source>
</reference>
<organism evidence="1 2">
    <name type="scientific">Eragrostis curvula</name>
    <name type="common">weeping love grass</name>
    <dbReference type="NCBI Taxonomy" id="38414"/>
    <lineage>
        <taxon>Eukaryota</taxon>
        <taxon>Viridiplantae</taxon>
        <taxon>Streptophyta</taxon>
        <taxon>Embryophyta</taxon>
        <taxon>Tracheophyta</taxon>
        <taxon>Spermatophyta</taxon>
        <taxon>Magnoliopsida</taxon>
        <taxon>Liliopsida</taxon>
        <taxon>Poales</taxon>
        <taxon>Poaceae</taxon>
        <taxon>PACMAD clade</taxon>
        <taxon>Chloridoideae</taxon>
        <taxon>Eragrostideae</taxon>
        <taxon>Eragrostidinae</taxon>
        <taxon>Eragrostis</taxon>
    </lineage>
</organism>
<comment type="caution">
    <text evidence="1">The sequence shown here is derived from an EMBL/GenBank/DDBJ whole genome shotgun (WGS) entry which is preliminary data.</text>
</comment>
<dbReference type="Proteomes" id="UP000324897">
    <property type="component" value="Chromosome 3"/>
</dbReference>
<evidence type="ECO:0000313" key="2">
    <source>
        <dbReference type="Proteomes" id="UP000324897"/>
    </source>
</evidence>
<protein>
    <submittedName>
        <fullName evidence="1">Uncharacterized protein</fullName>
    </submittedName>
</protein>
<keyword evidence="2" id="KW-1185">Reference proteome</keyword>
<proteinExistence type="predicted"/>
<gene>
    <name evidence="1" type="ORF">EJB05_41130</name>
</gene>
<sequence length="71" mass="7911">MLLLHLLRRPSRDAVSVEGRMTPSLELCAGLTSKHMPISGSTHGLFSQWLSQSEICYLSVTNFSDSLHFGY</sequence>
<feature type="non-terminal residue" evidence="1">
    <location>
        <position position="1"/>
    </location>
</feature>
<evidence type="ECO:0000313" key="1">
    <source>
        <dbReference type="EMBL" id="TVU07761.1"/>
    </source>
</evidence>
<dbReference type="EMBL" id="RWGY01000039">
    <property type="protein sequence ID" value="TVU07761.1"/>
    <property type="molecule type" value="Genomic_DNA"/>
</dbReference>
<name>A0A5J9TB09_9POAL</name>